<keyword evidence="1" id="KW-0732">Signal</keyword>
<sequence>MKNISRKIALVLSLSAVLGLSACATQEPQPPVALEDTSVSGLTIIYGTEPLARSVGFLGGKVYQDGSLKRMSGSIKNLTQATFPVEYQVTWHDVNGAPLPNASSWTRVTLNPRAQKPISSFAKGTEGQSAVLTFKVPADVEIFIPEPDPVEVMRYQQEQAARNAAQ</sequence>
<dbReference type="PROSITE" id="PS51257">
    <property type="entry name" value="PROKAR_LIPOPROTEIN"/>
    <property type="match status" value="1"/>
</dbReference>
<name>A0A6L6YFP9_9BURK</name>
<dbReference type="Gene3D" id="2.60.40.3230">
    <property type="match status" value="1"/>
</dbReference>
<accession>A0A6L6YFP9</accession>
<dbReference type="AlphaFoldDB" id="A0A6L6YFP9"/>
<organism evidence="2 3">
    <name type="scientific">Parasutterella muris</name>
    <dbReference type="NCBI Taxonomy" id="2565572"/>
    <lineage>
        <taxon>Bacteria</taxon>
        <taxon>Pseudomonadati</taxon>
        <taxon>Pseudomonadota</taxon>
        <taxon>Betaproteobacteria</taxon>
        <taxon>Burkholderiales</taxon>
        <taxon>Sutterellaceae</taxon>
        <taxon>Parasutterella</taxon>
    </lineage>
</organism>
<protein>
    <submittedName>
        <fullName evidence="2">DUF1425 domain-containing protein</fullName>
    </submittedName>
</protein>
<keyword evidence="3" id="KW-1185">Reference proteome</keyword>
<evidence type="ECO:0000313" key="3">
    <source>
        <dbReference type="Proteomes" id="UP000472580"/>
    </source>
</evidence>
<reference evidence="2 3" key="1">
    <citation type="submission" date="2019-12" db="EMBL/GenBank/DDBJ databases">
        <title>Microbes associate with the intestines of laboratory mice.</title>
        <authorList>
            <person name="Navarre W."/>
            <person name="Wong E."/>
        </authorList>
    </citation>
    <scope>NUCLEOTIDE SEQUENCE [LARGE SCALE GENOMIC DNA]</scope>
    <source>
        <strain evidence="2 3">NM82_D38</strain>
    </source>
</reference>
<dbReference type="Pfam" id="PF07233">
    <property type="entry name" value="DUF1425"/>
    <property type="match status" value="1"/>
</dbReference>
<feature type="signal peptide" evidence="1">
    <location>
        <begin position="1"/>
        <end position="24"/>
    </location>
</feature>
<dbReference type="InterPro" id="IPR038483">
    <property type="entry name" value="YcfL-like_sf"/>
</dbReference>
<proteinExistence type="predicted"/>
<gene>
    <name evidence="2" type="ORF">E5987_04565</name>
</gene>
<dbReference type="RefSeq" id="WP_160334915.1">
    <property type="nucleotide sequence ID" value="NZ_CALPCV010000005.1"/>
</dbReference>
<dbReference type="InterPro" id="IPR010824">
    <property type="entry name" value="DUF1425"/>
</dbReference>
<dbReference type="Proteomes" id="UP000472580">
    <property type="component" value="Unassembled WGS sequence"/>
</dbReference>
<evidence type="ECO:0000313" key="2">
    <source>
        <dbReference type="EMBL" id="MVX56480.1"/>
    </source>
</evidence>
<feature type="chain" id="PRO_5026859111" evidence="1">
    <location>
        <begin position="25"/>
        <end position="166"/>
    </location>
</feature>
<comment type="caution">
    <text evidence="2">The sequence shown here is derived from an EMBL/GenBank/DDBJ whole genome shotgun (WGS) entry which is preliminary data.</text>
</comment>
<dbReference type="OrthoDB" id="8480065at2"/>
<evidence type="ECO:0000256" key="1">
    <source>
        <dbReference type="SAM" id="SignalP"/>
    </source>
</evidence>
<dbReference type="EMBL" id="WSRP01000011">
    <property type="protein sequence ID" value="MVX56480.1"/>
    <property type="molecule type" value="Genomic_DNA"/>
</dbReference>